<evidence type="ECO:0000256" key="1">
    <source>
        <dbReference type="ARBA" id="ARBA00004442"/>
    </source>
</evidence>
<protein>
    <submittedName>
        <fullName evidence="11">TolC family protein</fullName>
    </submittedName>
</protein>
<sequence length="503" mass="52020">MKVASGVRLSRRRPHADADLTAACAIFRAPARHALLATAFVMTLGGASTTHATTLAEAWTAASTHDAELIAAGAAREAGATRRAQSAALWRPTVVATGMAGAGWNDSSTSGAAFSAPGFGSATGVGFDTSIRHGSSGRWALEARQPLWNGERGAQARALDLAADAADLQWRDARQAAMLRTASRYLDAALADAAVTVARRQLDAVERARVEAADRHRLGDKPVTDVHEATARAEAVRAQLLLAETNAELARAALADLTGIAPERLAPHLPGTPAGRPTAAPSGASSLDATDSPGPLDHWLAEARDANPQLALAATAAEIARQDARARSAWASPSLDLVARTGRDRLAGNGDYGHSAVSATSSVIGVQLTVPLFTGGMRAAREAEALHLADKAEAEADNARQTIARATRAAWLGVTAGTGRVAALDAALTASRARLDATRTGLEVGDRTTLDLLDAENDAAAAELALLRARADLLLNRLNLQALAGRLDEPSIQAADRALQPAP</sequence>
<feature type="region of interest" description="Disordered" evidence="9">
    <location>
        <begin position="265"/>
        <end position="296"/>
    </location>
</feature>
<evidence type="ECO:0000256" key="9">
    <source>
        <dbReference type="SAM" id="MobiDB-lite"/>
    </source>
</evidence>
<feature type="compositionally biased region" description="Low complexity" evidence="9">
    <location>
        <begin position="271"/>
        <end position="286"/>
    </location>
</feature>
<dbReference type="Gene3D" id="1.20.1600.10">
    <property type="entry name" value="Outer membrane efflux proteins (OEP)"/>
    <property type="match status" value="1"/>
</dbReference>
<dbReference type="GO" id="GO:0009279">
    <property type="term" value="C:cell outer membrane"/>
    <property type="evidence" value="ECO:0007669"/>
    <property type="project" value="UniProtKB-SubCell"/>
</dbReference>
<dbReference type="InterPro" id="IPR051906">
    <property type="entry name" value="TolC-like"/>
</dbReference>
<feature type="coiled-coil region" evidence="8">
    <location>
        <begin position="382"/>
        <end position="409"/>
    </location>
</feature>
<keyword evidence="7" id="KW-0998">Cell outer membrane</keyword>
<evidence type="ECO:0000313" key="11">
    <source>
        <dbReference type="RefSeq" id="WP_245591309.1"/>
    </source>
</evidence>
<accession>A0A9U5G092</accession>
<reference evidence="11" key="1">
    <citation type="journal article" date="1999" name="J. Mol. Biol.">
        <title>Alignment and structure prediction of divergent protein families: periplasmic and outer membrane proteins of bacterial efflux pumps.</title>
        <authorList>
            <person name="Johnson J.M."/>
            <person name="Church G.M."/>
        </authorList>
    </citation>
    <scope>NUCLEOTIDE SEQUENCE</scope>
</reference>
<keyword evidence="5" id="KW-0812">Transmembrane</keyword>
<keyword evidence="8" id="KW-0175">Coiled coil</keyword>
<dbReference type="Proteomes" id="UP000675920">
    <property type="component" value="Unplaced"/>
</dbReference>
<dbReference type="AlphaFoldDB" id="A0A9U5G092"/>
<name>A0A9U5G092_9BURK</name>
<dbReference type="GO" id="GO:0015562">
    <property type="term" value="F:efflux transmembrane transporter activity"/>
    <property type="evidence" value="ECO:0007669"/>
    <property type="project" value="InterPro"/>
</dbReference>
<evidence type="ECO:0000256" key="8">
    <source>
        <dbReference type="SAM" id="Coils"/>
    </source>
</evidence>
<dbReference type="Pfam" id="PF02321">
    <property type="entry name" value="OEP"/>
    <property type="match status" value="2"/>
</dbReference>
<keyword evidence="10" id="KW-1185">Reference proteome</keyword>
<comment type="similarity">
    <text evidence="2">Belongs to the outer membrane factor (OMF) (TC 1.B.17) family.</text>
</comment>
<dbReference type="RefSeq" id="WP_245591309.1">
    <property type="nucleotide sequence ID" value="NZ_AXWS01000008.1"/>
</dbReference>
<evidence type="ECO:0000256" key="6">
    <source>
        <dbReference type="ARBA" id="ARBA00023136"/>
    </source>
</evidence>
<evidence type="ECO:0000256" key="5">
    <source>
        <dbReference type="ARBA" id="ARBA00022692"/>
    </source>
</evidence>
<dbReference type="PANTHER" id="PTHR30026:SF20">
    <property type="entry name" value="OUTER MEMBRANE PROTEIN TOLC"/>
    <property type="match status" value="1"/>
</dbReference>
<organism evidence="10 11">
    <name type="scientific">Derxia gummosa DSM 723</name>
    <dbReference type="NCBI Taxonomy" id="1121388"/>
    <lineage>
        <taxon>Bacteria</taxon>
        <taxon>Pseudomonadati</taxon>
        <taxon>Pseudomonadota</taxon>
        <taxon>Betaproteobacteria</taxon>
        <taxon>Burkholderiales</taxon>
        <taxon>Alcaligenaceae</taxon>
        <taxon>Derxia</taxon>
    </lineage>
</organism>
<evidence type="ECO:0000313" key="10">
    <source>
        <dbReference type="Proteomes" id="UP000675920"/>
    </source>
</evidence>
<keyword evidence="6" id="KW-0472">Membrane</keyword>
<dbReference type="GO" id="GO:0015288">
    <property type="term" value="F:porin activity"/>
    <property type="evidence" value="ECO:0007669"/>
    <property type="project" value="TreeGrafter"/>
</dbReference>
<dbReference type="GO" id="GO:1990281">
    <property type="term" value="C:efflux pump complex"/>
    <property type="evidence" value="ECO:0007669"/>
    <property type="project" value="TreeGrafter"/>
</dbReference>
<dbReference type="InterPro" id="IPR003423">
    <property type="entry name" value="OMP_efflux"/>
</dbReference>
<reference evidence="11" key="2">
    <citation type="submission" date="2025-08" db="UniProtKB">
        <authorList>
            <consortium name="RefSeq"/>
        </authorList>
    </citation>
    <scope>IDENTIFICATION</scope>
</reference>
<keyword evidence="3" id="KW-0813">Transport</keyword>
<evidence type="ECO:0000256" key="7">
    <source>
        <dbReference type="ARBA" id="ARBA00023237"/>
    </source>
</evidence>
<proteinExistence type="inferred from homology"/>
<evidence type="ECO:0000256" key="3">
    <source>
        <dbReference type="ARBA" id="ARBA00022448"/>
    </source>
</evidence>
<evidence type="ECO:0000256" key="2">
    <source>
        <dbReference type="ARBA" id="ARBA00007613"/>
    </source>
</evidence>
<keyword evidence="4" id="KW-1134">Transmembrane beta strand</keyword>
<comment type="subcellular location">
    <subcellularLocation>
        <location evidence="1">Cell outer membrane</location>
    </subcellularLocation>
</comment>
<feature type="coiled-coil region" evidence="8">
    <location>
        <begin position="450"/>
        <end position="477"/>
    </location>
</feature>
<evidence type="ECO:0000256" key="4">
    <source>
        <dbReference type="ARBA" id="ARBA00022452"/>
    </source>
</evidence>
<dbReference type="SUPFAM" id="SSF56954">
    <property type="entry name" value="Outer membrane efflux proteins (OEP)"/>
    <property type="match status" value="1"/>
</dbReference>
<dbReference type="PANTHER" id="PTHR30026">
    <property type="entry name" value="OUTER MEMBRANE PROTEIN TOLC"/>
    <property type="match status" value="1"/>
</dbReference>